<dbReference type="Gene3D" id="3.40.50.720">
    <property type="entry name" value="NAD(P)-binding Rossmann-like Domain"/>
    <property type="match status" value="1"/>
</dbReference>
<dbReference type="AlphaFoldDB" id="A0A316UVA4"/>
<dbReference type="PANTHER" id="PTHR35330">
    <property type="entry name" value="SIROHEME BIOSYNTHESIS PROTEIN MET8"/>
    <property type="match status" value="1"/>
</dbReference>
<gene>
    <name evidence="10" type="ORF">BDZ90DRAFT_231258</name>
</gene>
<dbReference type="UniPathway" id="UPA00262">
    <property type="reaction ID" value="UER00222"/>
</dbReference>
<evidence type="ECO:0000256" key="6">
    <source>
        <dbReference type="ARBA" id="ARBA00047561"/>
    </source>
</evidence>
<evidence type="ECO:0000256" key="4">
    <source>
        <dbReference type="ARBA" id="ARBA00023027"/>
    </source>
</evidence>
<evidence type="ECO:0000313" key="11">
    <source>
        <dbReference type="Proteomes" id="UP000245884"/>
    </source>
</evidence>
<dbReference type="GO" id="GO:0004325">
    <property type="term" value="F:ferrochelatase activity"/>
    <property type="evidence" value="ECO:0007669"/>
    <property type="project" value="InterPro"/>
</dbReference>
<protein>
    <recommendedName>
        <fullName evidence="2">precorrin-2 dehydrogenase</fullName>
        <ecNumber evidence="2">1.3.1.76</ecNumber>
    </recommendedName>
</protein>
<dbReference type="InterPro" id="IPR036291">
    <property type="entry name" value="NAD(P)-bd_dom_sf"/>
</dbReference>
<evidence type="ECO:0000256" key="5">
    <source>
        <dbReference type="ARBA" id="ARBA00023244"/>
    </source>
</evidence>
<dbReference type="PANTHER" id="PTHR35330:SF1">
    <property type="entry name" value="SIROHEME BIOSYNTHESIS PROTEIN MET8"/>
    <property type="match status" value="1"/>
</dbReference>
<dbReference type="InterPro" id="IPR028281">
    <property type="entry name" value="Sirohaem_synthase_central"/>
</dbReference>
<dbReference type="SUPFAM" id="SSF75615">
    <property type="entry name" value="Siroheme synthase middle domains-like"/>
    <property type="match status" value="1"/>
</dbReference>
<comment type="catalytic activity">
    <reaction evidence="6">
        <text>precorrin-2 + NAD(+) = sirohydrochlorin + NADH + 2 H(+)</text>
        <dbReference type="Rhea" id="RHEA:15613"/>
        <dbReference type="ChEBI" id="CHEBI:15378"/>
        <dbReference type="ChEBI" id="CHEBI:57540"/>
        <dbReference type="ChEBI" id="CHEBI:57945"/>
        <dbReference type="ChEBI" id="CHEBI:58351"/>
        <dbReference type="ChEBI" id="CHEBI:58827"/>
        <dbReference type="EC" id="1.3.1.76"/>
    </reaction>
</comment>
<keyword evidence="7" id="KW-0812">Transmembrane</keyword>
<organism evidence="10 11">
    <name type="scientific">Jaminaea rosea</name>
    <dbReference type="NCBI Taxonomy" id="1569628"/>
    <lineage>
        <taxon>Eukaryota</taxon>
        <taxon>Fungi</taxon>
        <taxon>Dikarya</taxon>
        <taxon>Basidiomycota</taxon>
        <taxon>Ustilaginomycotina</taxon>
        <taxon>Exobasidiomycetes</taxon>
        <taxon>Microstromatales</taxon>
        <taxon>Microstromatales incertae sedis</taxon>
        <taxon>Jaminaea</taxon>
    </lineage>
</organism>
<dbReference type="Gene3D" id="3.30.160.110">
    <property type="entry name" value="Siroheme synthase, domain 2"/>
    <property type="match status" value="1"/>
</dbReference>
<proteinExistence type="predicted"/>
<feature type="domain" description="Siroheme biosynthesis protein Met8 C-terminal" evidence="8">
    <location>
        <begin position="180"/>
        <end position="247"/>
    </location>
</feature>
<dbReference type="RefSeq" id="XP_025362873.1">
    <property type="nucleotide sequence ID" value="XM_025505785.1"/>
</dbReference>
<dbReference type="GeneID" id="37027608"/>
<dbReference type="GO" id="GO:0019354">
    <property type="term" value="P:siroheme biosynthetic process"/>
    <property type="evidence" value="ECO:0007669"/>
    <property type="project" value="UniProtKB-UniPathway"/>
</dbReference>
<keyword evidence="11" id="KW-1185">Reference proteome</keyword>
<name>A0A316UVA4_9BASI</name>
<dbReference type="Pfam" id="PF14823">
    <property type="entry name" value="Sirohm_synth_C"/>
    <property type="match status" value="1"/>
</dbReference>
<accession>A0A316UVA4</accession>
<keyword evidence="5" id="KW-0627">Porphyrin biosynthesis</keyword>
<dbReference type="SUPFAM" id="SSF51735">
    <property type="entry name" value="NAD(P)-binding Rossmann-fold domains"/>
    <property type="match status" value="1"/>
</dbReference>
<dbReference type="InterPro" id="IPR028161">
    <property type="entry name" value="Met8-like"/>
</dbReference>
<reference evidence="10 11" key="1">
    <citation type="journal article" date="2018" name="Mol. Biol. Evol.">
        <title>Broad Genomic Sampling Reveals a Smut Pathogenic Ancestry of the Fungal Clade Ustilaginomycotina.</title>
        <authorList>
            <person name="Kijpornyongpan T."/>
            <person name="Mondo S.J."/>
            <person name="Barry K."/>
            <person name="Sandor L."/>
            <person name="Lee J."/>
            <person name="Lipzen A."/>
            <person name="Pangilinan J."/>
            <person name="LaButti K."/>
            <person name="Hainaut M."/>
            <person name="Henrissat B."/>
            <person name="Grigoriev I.V."/>
            <person name="Spatafora J.W."/>
            <person name="Aime M.C."/>
        </authorList>
    </citation>
    <scope>NUCLEOTIDE SEQUENCE [LARGE SCALE GENOMIC DNA]</scope>
    <source>
        <strain evidence="10 11">MCA 5214</strain>
    </source>
</reference>
<sequence>MSTSAGPSTTSSSSSKYPTIVPGGGLILAWQLKGKKVLLVGGGMVAAGRLVNVKDADAHLTVISPRSGLSGEMKHRIDTEKVVDVYHDRSFGGEEDLYDAEGKLYDMVLTAIDDSDLSRSICVMARKLRIPVNVADVPPECDFYFGSLIRRGPLQVMVSTGGKGPKIANQVRTLVERSLPENVGEAISRVGVLRGKLRERVPEQKESGRRMRWMIDVCERWSWDQLAEMTDRDMELILAGWEKGKAPSYVEVKGVTKAYAPTWHSLAKRFFATCPVVGYISPWSAGLLGFAAGAAASLGMVAARRPEALR</sequence>
<dbReference type="GO" id="GO:0043115">
    <property type="term" value="F:precorrin-2 dehydrogenase activity"/>
    <property type="evidence" value="ECO:0007669"/>
    <property type="project" value="UniProtKB-EC"/>
</dbReference>
<keyword evidence="3" id="KW-0560">Oxidoreductase</keyword>
<dbReference type="EMBL" id="KZ819665">
    <property type="protein sequence ID" value="PWN28261.1"/>
    <property type="molecule type" value="Genomic_DNA"/>
</dbReference>
<dbReference type="NCBIfam" id="TIGR01470">
    <property type="entry name" value="cysG_Nterm"/>
    <property type="match status" value="1"/>
</dbReference>
<evidence type="ECO:0000256" key="2">
    <source>
        <dbReference type="ARBA" id="ARBA00012400"/>
    </source>
</evidence>
<dbReference type="InterPro" id="IPR006367">
    <property type="entry name" value="Sirohaem_synthase_N"/>
</dbReference>
<dbReference type="Pfam" id="PF14824">
    <property type="entry name" value="Sirohm_synth_M"/>
    <property type="match status" value="1"/>
</dbReference>
<keyword evidence="7" id="KW-0472">Membrane</keyword>
<dbReference type="Gene3D" id="1.10.3280.10">
    <property type="entry name" value="Siroheme synthase, domain 3"/>
    <property type="match status" value="1"/>
</dbReference>
<dbReference type="Pfam" id="PF13241">
    <property type="entry name" value="NAD_binding_7"/>
    <property type="match status" value="1"/>
</dbReference>
<evidence type="ECO:0000313" key="10">
    <source>
        <dbReference type="EMBL" id="PWN28261.1"/>
    </source>
</evidence>
<feature type="transmembrane region" description="Helical" evidence="7">
    <location>
        <begin position="283"/>
        <end position="303"/>
    </location>
</feature>
<evidence type="ECO:0000256" key="1">
    <source>
        <dbReference type="ARBA" id="ARBA00005010"/>
    </source>
</evidence>
<dbReference type="STRING" id="1569628.A0A316UVA4"/>
<dbReference type="EC" id="1.3.1.76" evidence="2"/>
<comment type="pathway">
    <text evidence="1">Porphyrin-containing compound metabolism; siroheme biosynthesis; sirohydrochlorin from precorrin-2: step 1/1.</text>
</comment>
<evidence type="ECO:0000259" key="9">
    <source>
        <dbReference type="Pfam" id="PF14824"/>
    </source>
</evidence>
<feature type="domain" description="Siroheme synthase central" evidence="9">
    <location>
        <begin position="151"/>
        <end position="177"/>
    </location>
</feature>
<evidence type="ECO:0000256" key="3">
    <source>
        <dbReference type="ARBA" id="ARBA00023002"/>
    </source>
</evidence>
<keyword evidence="7" id="KW-1133">Transmembrane helix</keyword>
<evidence type="ECO:0000256" key="7">
    <source>
        <dbReference type="SAM" id="Phobius"/>
    </source>
</evidence>
<dbReference type="Proteomes" id="UP000245884">
    <property type="component" value="Unassembled WGS sequence"/>
</dbReference>
<evidence type="ECO:0000259" key="8">
    <source>
        <dbReference type="Pfam" id="PF14823"/>
    </source>
</evidence>
<keyword evidence="4" id="KW-0520">NAD</keyword>
<dbReference type="InterPro" id="IPR028162">
    <property type="entry name" value="Met8_C"/>
</dbReference>
<dbReference type="OrthoDB" id="1721126at2759"/>